<dbReference type="Proteomes" id="UP000279911">
    <property type="component" value="Unassembled WGS sequence"/>
</dbReference>
<dbReference type="GO" id="GO:0006777">
    <property type="term" value="P:Mo-molybdopterin cofactor biosynthetic process"/>
    <property type="evidence" value="ECO:0007669"/>
    <property type="project" value="InterPro"/>
</dbReference>
<gene>
    <name evidence="2" type="primary">mobB</name>
    <name evidence="2" type="ORF">EJA10_01620</name>
</gene>
<sequence>MVKPVLFQIAGYQNSGKTTLVTTLIEHLSATGLKIATVKHHGHGGKPDILESKDSGRHIKAGAAVSLVEGGGRIIIQAENGLWTLAEEIEILSSFKTDLILIEGYKNEPYPKAVILRDEADLELLERLQHTKVIFCRDQELVNQLQHLDLPVFNTDDPNGLKWITAYIENQNR</sequence>
<dbReference type="InterPro" id="IPR027417">
    <property type="entry name" value="P-loop_NTPase"/>
</dbReference>
<dbReference type="PANTHER" id="PTHR40072">
    <property type="entry name" value="MOLYBDOPTERIN-GUANINE DINUCLEOTIDE BIOSYNTHESIS ADAPTER PROTEIN-RELATED"/>
    <property type="match status" value="1"/>
</dbReference>
<name>A0A3R9FLZ7_9BACI</name>
<feature type="domain" description="Molybdopterin-guanine dinucleotide biosynthesis protein B (MobB)" evidence="1">
    <location>
        <begin position="7"/>
        <end position="132"/>
    </location>
</feature>
<reference evidence="3" key="1">
    <citation type="submission" date="2018-12" db="EMBL/GenBank/DDBJ databases">
        <title>Bacillus chawlae sp. nov., Bacillus glennii sp. nov., and Bacillus saganii sp. nov. Isolated from the Vehicle Assembly Building at Kennedy Space Center where the Viking Spacecraft were Assembled.</title>
        <authorList>
            <person name="Seuylemezian A."/>
            <person name="Vaishampayan P."/>
        </authorList>
    </citation>
    <scope>NUCLEOTIDE SEQUENCE [LARGE SCALE GENOMIC DNA]</scope>
    <source>
        <strain evidence="3">DSM 13966</strain>
    </source>
</reference>
<dbReference type="GO" id="GO:0005525">
    <property type="term" value="F:GTP binding"/>
    <property type="evidence" value="ECO:0007669"/>
    <property type="project" value="InterPro"/>
</dbReference>
<proteinExistence type="predicted"/>
<comment type="caution">
    <text evidence="2">The sequence shown here is derived from an EMBL/GenBank/DDBJ whole genome shotgun (WGS) entry which is preliminary data.</text>
</comment>
<evidence type="ECO:0000313" key="2">
    <source>
        <dbReference type="EMBL" id="RSD29489.1"/>
    </source>
</evidence>
<dbReference type="Gene3D" id="3.40.50.300">
    <property type="entry name" value="P-loop containing nucleotide triphosphate hydrolases"/>
    <property type="match status" value="1"/>
</dbReference>
<organism evidence="2 3">
    <name type="scientific">Mesobacillus subterraneus</name>
    <dbReference type="NCBI Taxonomy" id="285983"/>
    <lineage>
        <taxon>Bacteria</taxon>
        <taxon>Bacillati</taxon>
        <taxon>Bacillota</taxon>
        <taxon>Bacilli</taxon>
        <taxon>Bacillales</taxon>
        <taxon>Bacillaceae</taxon>
        <taxon>Mesobacillus</taxon>
    </lineage>
</organism>
<dbReference type="AlphaFoldDB" id="A0A3R9FLZ7"/>
<dbReference type="InterPro" id="IPR052539">
    <property type="entry name" value="MGD_biosynthesis_adapter"/>
</dbReference>
<evidence type="ECO:0000259" key="1">
    <source>
        <dbReference type="Pfam" id="PF03205"/>
    </source>
</evidence>
<dbReference type="InterPro" id="IPR004435">
    <property type="entry name" value="MobB_dom"/>
</dbReference>
<dbReference type="PANTHER" id="PTHR40072:SF1">
    <property type="entry name" value="MOLYBDOPTERIN-GUANINE DINUCLEOTIDE BIOSYNTHESIS ADAPTER PROTEIN"/>
    <property type="match status" value="1"/>
</dbReference>
<accession>A0A3R9FLZ7</accession>
<dbReference type="OrthoDB" id="9786803at2"/>
<dbReference type="SUPFAM" id="SSF52540">
    <property type="entry name" value="P-loop containing nucleoside triphosphate hydrolases"/>
    <property type="match status" value="1"/>
</dbReference>
<dbReference type="EMBL" id="RSFW01000002">
    <property type="protein sequence ID" value="RSD29489.1"/>
    <property type="molecule type" value="Genomic_DNA"/>
</dbReference>
<evidence type="ECO:0000313" key="3">
    <source>
        <dbReference type="Proteomes" id="UP000279911"/>
    </source>
</evidence>
<protein>
    <submittedName>
        <fullName evidence="2">Molybdopterin-guanine dinucleotide biosynthesis protein B</fullName>
    </submittedName>
</protein>
<dbReference type="NCBIfam" id="TIGR00176">
    <property type="entry name" value="mobB"/>
    <property type="match status" value="1"/>
</dbReference>
<dbReference type="Pfam" id="PF03205">
    <property type="entry name" value="MobB"/>
    <property type="match status" value="1"/>
</dbReference>
<dbReference type="CDD" id="cd03116">
    <property type="entry name" value="MobB"/>
    <property type="match status" value="1"/>
</dbReference>